<dbReference type="AlphaFoldDB" id="A0A6A0BBC0"/>
<keyword evidence="3" id="KW-1185">Reference proteome</keyword>
<protein>
    <submittedName>
        <fullName evidence="2">Uncharacterized protein</fullName>
    </submittedName>
</protein>
<feature type="transmembrane region" description="Helical" evidence="1">
    <location>
        <begin position="12"/>
        <end position="30"/>
    </location>
</feature>
<feature type="transmembrane region" description="Helical" evidence="1">
    <location>
        <begin position="85"/>
        <end position="107"/>
    </location>
</feature>
<feature type="transmembrane region" description="Helical" evidence="1">
    <location>
        <begin position="113"/>
        <end position="130"/>
    </location>
</feature>
<dbReference type="RefSeq" id="WP_172207356.1">
    <property type="nucleotide sequence ID" value="NZ_BLLI01000003.1"/>
</dbReference>
<accession>A0A6A0BBC0</accession>
<proteinExistence type="predicted"/>
<name>A0A6A0BBC0_9LACT</name>
<keyword evidence="1" id="KW-0812">Transmembrane</keyword>
<sequence>MFSGKTPTSIVITNIGLLIYATWTMINSILPNLKIFNFVYESILNVFQAFKLQSTISMTNVQFLAYIVLLVAFLALLVKFRHFAIYALLFFVFIIVCNFVYYVIVVGADSTEWFVFVVMFVSFVNVFITARGTESTKKEK</sequence>
<organism evidence="2 3">
    <name type="scientific">Pseudolactococcus hodotermopsidis</name>
    <dbReference type="NCBI Taxonomy" id="2709157"/>
    <lineage>
        <taxon>Bacteria</taxon>
        <taxon>Bacillati</taxon>
        <taxon>Bacillota</taxon>
        <taxon>Bacilli</taxon>
        <taxon>Lactobacillales</taxon>
        <taxon>Streptococcaceae</taxon>
        <taxon>Pseudolactococcus</taxon>
    </lineage>
</organism>
<comment type="caution">
    <text evidence="2">The sequence shown here is derived from an EMBL/GenBank/DDBJ whole genome shotgun (WGS) entry which is preliminary data.</text>
</comment>
<evidence type="ECO:0000256" key="1">
    <source>
        <dbReference type="SAM" id="Phobius"/>
    </source>
</evidence>
<evidence type="ECO:0000313" key="3">
    <source>
        <dbReference type="Proteomes" id="UP000480303"/>
    </source>
</evidence>
<keyword evidence="1" id="KW-1133">Transmembrane helix</keyword>
<gene>
    <name evidence="2" type="ORF">Hs30E_02250</name>
</gene>
<keyword evidence="1" id="KW-0472">Membrane</keyword>
<dbReference type="EMBL" id="BLLI01000003">
    <property type="protein sequence ID" value="GFH41674.1"/>
    <property type="molecule type" value="Genomic_DNA"/>
</dbReference>
<dbReference type="Proteomes" id="UP000480303">
    <property type="component" value="Unassembled WGS sequence"/>
</dbReference>
<feature type="transmembrane region" description="Helical" evidence="1">
    <location>
        <begin position="61"/>
        <end position="78"/>
    </location>
</feature>
<reference evidence="2 3" key="1">
    <citation type="submission" date="2020-02" db="EMBL/GenBank/DDBJ databases">
        <title>Draft genome sequence of Lactococcus sp. Hs30E4-3.</title>
        <authorList>
            <person name="Noda S."/>
            <person name="Yuki M."/>
            <person name="Ohkuma M."/>
        </authorList>
    </citation>
    <scope>NUCLEOTIDE SEQUENCE [LARGE SCALE GENOMIC DNA]</scope>
    <source>
        <strain evidence="2 3">Hs30E4-3</strain>
    </source>
</reference>
<evidence type="ECO:0000313" key="2">
    <source>
        <dbReference type="EMBL" id="GFH41674.1"/>
    </source>
</evidence>